<comment type="caution">
    <text evidence="10">The sequence shown here is derived from an EMBL/GenBank/DDBJ whole genome shotgun (WGS) entry which is preliminary data.</text>
</comment>
<evidence type="ECO:0000259" key="9">
    <source>
        <dbReference type="SMART" id="SM00650"/>
    </source>
</evidence>
<dbReference type="Proteomes" id="UP000260721">
    <property type="component" value="Unassembled WGS sequence"/>
</dbReference>
<evidence type="ECO:0000256" key="8">
    <source>
        <dbReference type="PROSITE-ProRule" id="PRU01026"/>
    </source>
</evidence>
<evidence type="ECO:0000256" key="1">
    <source>
        <dbReference type="ARBA" id="ARBA00022490"/>
    </source>
</evidence>
<dbReference type="FunFam" id="3.40.50.150:FF:000023">
    <property type="entry name" value="Ribosomal RNA small subunit methyltransferase A"/>
    <property type="match status" value="1"/>
</dbReference>
<comment type="similarity">
    <text evidence="7">Belongs to the class I-like SAM-binding methyltransferase superfamily. rRNA adenine N(6)-methyltransferase family. RsmA subfamily.</text>
</comment>
<dbReference type="Gene3D" id="3.40.50.150">
    <property type="entry name" value="Vaccinia Virus protein VP39"/>
    <property type="match status" value="1"/>
</dbReference>
<dbReference type="InterPro" id="IPR011530">
    <property type="entry name" value="rRNA_adenine_dimethylase"/>
</dbReference>
<evidence type="ECO:0000256" key="4">
    <source>
        <dbReference type="ARBA" id="ARBA00022679"/>
    </source>
</evidence>
<gene>
    <name evidence="7 10" type="primary">rsmA</name>
    <name evidence="7" type="synonym">ksgA</name>
    <name evidence="10" type="ORF">DXC78_05360</name>
</gene>
<dbReference type="GO" id="GO:0005829">
    <property type="term" value="C:cytosol"/>
    <property type="evidence" value="ECO:0007669"/>
    <property type="project" value="TreeGrafter"/>
</dbReference>
<name>A0A3E3E5C7_9FIRM</name>
<dbReference type="EC" id="2.1.1.182" evidence="7"/>
<comment type="subcellular location">
    <subcellularLocation>
        <location evidence="7">Cytoplasm</location>
    </subcellularLocation>
</comment>
<evidence type="ECO:0000256" key="2">
    <source>
        <dbReference type="ARBA" id="ARBA00022552"/>
    </source>
</evidence>
<dbReference type="SMART" id="SM00650">
    <property type="entry name" value="rADc"/>
    <property type="match status" value="1"/>
</dbReference>
<feature type="binding site" evidence="7 8">
    <location>
        <position position="126"/>
    </location>
    <ligand>
        <name>S-adenosyl-L-methionine</name>
        <dbReference type="ChEBI" id="CHEBI:59789"/>
    </ligand>
</feature>
<dbReference type="PROSITE" id="PS01131">
    <property type="entry name" value="RRNA_A_DIMETH"/>
    <property type="match status" value="1"/>
</dbReference>
<dbReference type="HAMAP" id="MF_00607">
    <property type="entry name" value="16SrRNA_methyltr_A"/>
    <property type="match status" value="1"/>
</dbReference>
<dbReference type="PROSITE" id="PS51689">
    <property type="entry name" value="SAM_RNA_A_N6_MT"/>
    <property type="match status" value="1"/>
</dbReference>
<dbReference type="EMBL" id="QUSK01000009">
    <property type="protein sequence ID" value="RGD76860.1"/>
    <property type="molecule type" value="Genomic_DNA"/>
</dbReference>
<dbReference type="STRING" id="1123313.GCA_000420345_01078"/>
<evidence type="ECO:0000313" key="11">
    <source>
        <dbReference type="Proteomes" id="UP000260721"/>
    </source>
</evidence>
<feature type="domain" description="Ribosomal RNA adenine methylase transferase N-terminal" evidence="9">
    <location>
        <begin position="37"/>
        <end position="211"/>
    </location>
</feature>
<keyword evidence="5 7" id="KW-0949">S-adenosyl-L-methionine</keyword>
<evidence type="ECO:0000256" key="6">
    <source>
        <dbReference type="ARBA" id="ARBA00022884"/>
    </source>
</evidence>
<feature type="binding site" evidence="7 8">
    <location>
        <position position="30"/>
    </location>
    <ligand>
        <name>S-adenosyl-L-methionine</name>
        <dbReference type="ChEBI" id="CHEBI:59789"/>
    </ligand>
</feature>
<keyword evidence="3 7" id="KW-0489">Methyltransferase</keyword>
<dbReference type="PANTHER" id="PTHR11727:SF7">
    <property type="entry name" value="DIMETHYLADENOSINE TRANSFERASE-RELATED"/>
    <property type="match status" value="1"/>
</dbReference>
<feature type="binding site" evidence="7 8">
    <location>
        <position position="78"/>
    </location>
    <ligand>
        <name>S-adenosyl-L-methionine</name>
        <dbReference type="ChEBI" id="CHEBI:59789"/>
    </ligand>
</feature>
<dbReference type="AlphaFoldDB" id="A0A3E3E5C7"/>
<dbReference type="Gene3D" id="1.10.8.100">
    <property type="entry name" value="Ribosomal RNA adenine dimethylase-like, domain 2"/>
    <property type="match status" value="1"/>
</dbReference>
<proteinExistence type="inferred from homology"/>
<evidence type="ECO:0000256" key="7">
    <source>
        <dbReference type="HAMAP-Rule" id="MF_00607"/>
    </source>
</evidence>
<evidence type="ECO:0000313" key="10">
    <source>
        <dbReference type="EMBL" id="RGD76860.1"/>
    </source>
</evidence>
<feature type="binding site" evidence="7 8">
    <location>
        <position position="32"/>
    </location>
    <ligand>
        <name>S-adenosyl-L-methionine</name>
        <dbReference type="ChEBI" id="CHEBI:59789"/>
    </ligand>
</feature>
<feature type="binding site" evidence="7 8">
    <location>
        <position position="57"/>
    </location>
    <ligand>
        <name>S-adenosyl-L-methionine</name>
        <dbReference type="ChEBI" id="CHEBI:59789"/>
    </ligand>
</feature>
<dbReference type="InterPro" id="IPR023165">
    <property type="entry name" value="rRNA_Ade_diMease-like_C"/>
</dbReference>
<dbReference type="InterPro" id="IPR020598">
    <property type="entry name" value="rRNA_Ade_methylase_Trfase_N"/>
</dbReference>
<dbReference type="PANTHER" id="PTHR11727">
    <property type="entry name" value="DIMETHYLADENOSINE TRANSFERASE"/>
    <property type="match status" value="1"/>
</dbReference>
<dbReference type="Pfam" id="PF00398">
    <property type="entry name" value="RrnaAD"/>
    <property type="match status" value="1"/>
</dbReference>
<protein>
    <recommendedName>
        <fullName evidence="7">Ribosomal RNA small subunit methyltransferase A</fullName>
        <ecNumber evidence="7">2.1.1.182</ecNumber>
    </recommendedName>
    <alternativeName>
        <fullName evidence="7">16S rRNA (adenine(1518)-N(6)/adenine(1519)-N(6))-dimethyltransferase</fullName>
    </alternativeName>
    <alternativeName>
        <fullName evidence="7">16S rRNA dimethyladenosine transferase</fullName>
    </alternativeName>
    <alternativeName>
        <fullName evidence="7">16S rRNA dimethylase</fullName>
    </alternativeName>
    <alternativeName>
        <fullName evidence="7">S-adenosylmethionine-6-N', N'-adenosyl(rRNA) dimethyltransferase</fullName>
    </alternativeName>
</protein>
<evidence type="ECO:0000256" key="5">
    <source>
        <dbReference type="ARBA" id="ARBA00022691"/>
    </source>
</evidence>
<dbReference type="GO" id="GO:0052908">
    <property type="term" value="F:16S rRNA (adenine(1518)-N(6)/adenine(1519)-N(6))-dimethyltransferase activity"/>
    <property type="evidence" value="ECO:0007669"/>
    <property type="project" value="UniProtKB-EC"/>
</dbReference>
<comment type="catalytic activity">
    <reaction evidence="7">
        <text>adenosine(1518)/adenosine(1519) in 16S rRNA + 4 S-adenosyl-L-methionine = N(6)-dimethyladenosine(1518)/N(6)-dimethyladenosine(1519) in 16S rRNA + 4 S-adenosyl-L-homocysteine + 4 H(+)</text>
        <dbReference type="Rhea" id="RHEA:19609"/>
        <dbReference type="Rhea" id="RHEA-COMP:10232"/>
        <dbReference type="Rhea" id="RHEA-COMP:10233"/>
        <dbReference type="ChEBI" id="CHEBI:15378"/>
        <dbReference type="ChEBI" id="CHEBI:57856"/>
        <dbReference type="ChEBI" id="CHEBI:59789"/>
        <dbReference type="ChEBI" id="CHEBI:74411"/>
        <dbReference type="ChEBI" id="CHEBI:74493"/>
        <dbReference type="EC" id="2.1.1.182"/>
    </reaction>
</comment>
<keyword evidence="2 7" id="KW-0698">rRNA processing</keyword>
<comment type="function">
    <text evidence="7">Specifically dimethylates two adjacent adenosines (A1518 and A1519) in the loop of a conserved hairpin near the 3'-end of 16S rRNA in the 30S particle. May play a critical role in biogenesis of 30S subunits.</text>
</comment>
<keyword evidence="6 7" id="KW-0694">RNA-binding</keyword>
<keyword evidence="1 7" id="KW-0963">Cytoplasm</keyword>
<accession>A0A3E3E5C7</accession>
<dbReference type="InterPro" id="IPR029063">
    <property type="entry name" value="SAM-dependent_MTases_sf"/>
</dbReference>
<feature type="binding site" evidence="7 8">
    <location>
        <position position="101"/>
    </location>
    <ligand>
        <name>S-adenosyl-L-methionine</name>
        <dbReference type="ChEBI" id="CHEBI:59789"/>
    </ligand>
</feature>
<dbReference type="CDD" id="cd02440">
    <property type="entry name" value="AdoMet_MTases"/>
    <property type="match status" value="1"/>
</dbReference>
<dbReference type="GO" id="GO:0003723">
    <property type="term" value="F:RNA binding"/>
    <property type="evidence" value="ECO:0007669"/>
    <property type="project" value="UniProtKB-UniRule"/>
</dbReference>
<keyword evidence="4 7" id="KW-0808">Transferase</keyword>
<evidence type="ECO:0000256" key="3">
    <source>
        <dbReference type="ARBA" id="ARBA00022603"/>
    </source>
</evidence>
<dbReference type="SUPFAM" id="SSF53335">
    <property type="entry name" value="S-adenosyl-L-methionine-dependent methyltransferases"/>
    <property type="match status" value="1"/>
</dbReference>
<sequence>MSMQPIATIKRTKEIQERYQIFTKKSYGQNFIIEPKVVEKIAQAAIEDPSELVFEIGPGIGALTQFLCQRADRVIALEIDERLPEILKREIDGNLEIILQDVLSIDIDELIASKRKDHQKVVFASNLPYYITTPILFKLFEAKEPIERITVMMQKEVGARFLATNCESEYNALSVITQYRCDVKKIMDVSRHVFWPKPNVDSMVVQFTFHHKYRVENEDFFFEMVKACFQQRRKTIYNNLGQWLKDKKKAEEVLAKASIPLNTRAQQLSLDDFILLYEVLA</sequence>
<dbReference type="NCBIfam" id="TIGR00755">
    <property type="entry name" value="ksgA"/>
    <property type="match status" value="1"/>
</dbReference>
<dbReference type="InterPro" id="IPR001737">
    <property type="entry name" value="KsgA/Erm"/>
</dbReference>
<organism evidence="10 11">
    <name type="scientific">Faecalicoccus pleomorphus</name>
    <dbReference type="NCBI Taxonomy" id="1323"/>
    <lineage>
        <taxon>Bacteria</taxon>
        <taxon>Bacillati</taxon>
        <taxon>Bacillota</taxon>
        <taxon>Erysipelotrichia</taxon>
        <taxon>Erysipelotrichales</taxon>
        <taxon>Erysipelotrichaceae</taxon>
        <taxon>Faecalicoccus</taxon>
    </lineage>
</organism>
<dbReference type="InterPro" id="IPR020596">
    <property type="entry name" value="rRNA_Ade_Mease_Trfase_CS"/>
</dbReference>
<reference evidence="10 11" key="1">
    <citation type="submission" date="2018-08" db="EMBL/GenBank/DDBJ databases">
        <title>A genome reference for cultivated species of the human gut microbiota.</title>
        <authorList>
            <person name="Zou Y."/>
            <person name="Xue W."/>
            <person name="Luo G."/>
        </authorList>
    </citation>
    <scope>NUCLEOTIDE SEQUENCE [LARGE SCALE GENOMIC DNA]</scope>
    <source>
        <strain evidence="10 11">TF08-11</strain>
    </source>
</reference>